<evidence type="ECO:0000313" key="1">
    <source>
        <dbReference type="EMBL" id="KAI8522766.1"/>
    </source>
</evidence>
<organism evidence="1 2">
    <name type="scientific">Rhododendron molle</name>
    <name type="common">Chinese azalea</name>
    <name type="synonym">Azalea mollis</name>
    <dbReference type="NCBI Taxonomy" id="49168"/>
    <lineage>
        <taxon>Eukaryota</taxon>
        <taxon>Viridiplantae</taxon>
        <taxon>Streptophyta</taxon>
        <taxon>Embryophyta</taxon>
        <taxon>Tracheophyta</taxon>
        <taxon>Spermatophyta</taxon>
        <taxon>Magnoliopsida</taxon>
        <taxon>eudicotyledons</taxon>
        <taxon>Gunneridae</taxon>
        <taxon>Pentapetalae</taxon>
        <taxon>asterids</taxon>
        <taxon>Ericales</taxon>
        <taxon>Ericaceae</taxon>
        <taxon>Ericoideae</taxon>
        <taxon>Rhodoreae</taxon>
        <taxon>Rhododendron</taxon>
    </lineage>
</organism>
<name>A0ACC0L2M0_RHOML</name>
<keyword evidence="2" id="KW-1185">Reference proteome</keyword>
<evidence type="ECO:0000313" key="2">
    <source>
        <dbReference type="Proteomes" id="UP001062846"/>
    </source>
</evidence>
<dbReference type="EMBL" id="CM046400">
    <property type="protein sequence ID" value="KAI8522766.1"/>
    <property type="molecule type" value="Genomic_DNA"/>
</dbReference>
<reference evidence="1" key="1">
    <citation type="submission" date="2022-02" db="EMBL/GenBank/DDBJ databases">
        <title>Plant Genome Project.</title>
        <authorList>
            <person name="Zhang R.-G."/>
        </authorList>
    </citation>
    <scope>NUCLEOTIDE SEQUENCE</scope>
    <source>
        <strain evidence="1">AT1</strain>
    </source>
</reference>
<comment type="caution">
    <text evidence="1">The sequence shown here is derived from an EMBL/GenBank/DDBJ whole genome shotgun (WGS) entry which is preliminary data.</text>
</comment>
<dbReference type="Proteomes" id="UP001062846">
    <property type="component" value="Chromosome 13"/>
</dbReference>
<sequence length="308" mass="35157">MGNTRDYKVETRSWSDLPHELLAPVADGLGIIELLGFRGTCKDWRSASSTASAEIESSLHHKPWFLLYAEGNPQCQLCNVSARTQYSINIPELEESACLASNHGWLLLFNKGSIFFFCPFSCAKIELPDFPHSEISDHVAVFSAPPTSKECTLCVINSTDEHDMELNILKRGEQKWDKVYYPAEDRIRMDKVMGVGFWDKCFYFFDKDKKVLTYRKEEWEIYRIVVDSKAPAAILPFHCHKSCLMGNGILKTWLNLGEDVSISTCGTYYGDDIVHNEKIAASKEGKTRKLKGIWIHPRFLQVPSNQCW</sequence>
<protein>
    <submittedName>
        <fullName evidence="1">Uncharacterized protein</fullName>
    </submittedName>
</protein>
<accession>A0ACC0L2M0</accession>
<gene>
    <name evidence="1" type="ORF">RHMOL_Rhmol13G0022400</name>
</gene>
<proteinExistence type="predicted"/>